<evidence type="ECO:0000256" key="1">
    <source>
        <dbReference type="SAM" id="MobiDB-lite"/>
    </source>
</evidence>
<evidence type="ECO:0000313" key="2">
    <source>
        <dbReference type="EMBL" id="KJF61161.1"/>
    </source>
</evidence>
<dbReference type="InParanoid" id="A0A0D8JW74"/>
<organism evidence="2 3">
    <name type="scientific">Coccidioides immitis (strain RS)</name>
    <name type="common">Valley fever fungus</name>
    <dbReference type="NCBI Taxonomy" id="246410"/>
    <lineage>
        <taxon>Eukaryota</taxon>
        <taxon>Fungi</taxon>
        <taxon>Dikarya</taxon>
        <taxon>Ascomycota</taxon>
        <taxon>Pezizomycotina</taxon>
        <taxon>Eurotiomycetes</taxon>
        <taxon>Eurotiomycetidae</taxon>
        <taxon>Onygenales</taxon>
        <taxon>Onygenaceae</taxon>
        <taxon>Coccidioides</taxon>
    </lineage>
</organism>
<evidence type="ECO:0000313" key="3">
    <source>
        <dbReference type="Proteomes" id="UP000001261"/>
    </source>
</evidence>
<feature type="region of interest" description="Disordered" evidence="1">
    <location>
        <begin position="110"/>
        <end position="137"/>
    </location>
</feature>
<dbReference type="AlphaFoldDB" id="A0A0D8JW74"/>
<dbReference type="GeneID" id="24163761"/>
<dbReference type="EMBL" id="GG704914">
    <property type="protein sequence ID" value="KJF61161.1"/>
    <property type="molecule type" value="Genomic_DNA"/>
</dbReference>
<keyword evidence="3" id="KW-1185">Reference proteome</keyword>
<protein>
    <submittedName>
        <fullName evidence="2">Uncharacterized protein</fullName>
    </submittedName>
</protein>
<name>A0A0D8JW74_COCIM</name>
<proteinExistence type="predicted"/>
<gene>
    <name evidence="2" type="ORF">CIMG_11537</name>
</gene>
<dbReference type="RefSeq" id="XP_012213917.1">
    <property type="nucleotide sequence ID" value="XM_012358494.1"/>
</dbReference>
<reference evidence="3" key="1">
    <citation type="journal article" date="2009" name="Genome Res.">
        <title>Comparative genomic analyses of the human fungal pathogens Coccidioides and their relatives.</title>
        <authorList>
            <person name="Sharpton T.J."/>
            <person name="Stajich J.E."/>
            <person name="Rounsley S.D."/>
            <person name="Gardner M.J."/>
            <person name="Wortman J.R."/>
            <person name="Jordar V.S."/>
            <person name="Maiti R."/>
            <person name="Kodira C.D."/>
            <person name="Neafsey D.E."/>
            <person name="Zeng Q."/>
            <person name="Hung C.-Y."/>
            <person name="McMahan C."/>
            <person name="Muszewska A."/>
            <person name="Grynberg M."/>
            <person name="Mandel M.A."/>
            <person name="Kellner E.M."/>
            <person name="Barker B.M."/>
            <person name="Galgiani J.N."/>
            <person name="Orbach M.J."/>
            <person name="Kirkland T.N."/>
            <person name="Cole G.T."/>
            <person name="Henn M.R."/>
            <person name="Birren B.W."/>
            <person name="Taylor J.W."/>
        </authorList>
    </citation>
    <scope>NUCLEOTIDE SEQUENCE [LARGE SCALE GENOMIC DNA]</scope>
    <source>
        <strain evidence="3">RS</strain>
    </source>
</reference>
<accession>A0A0D8JW74</accession>
<dbReference type="KEGG" id="cim:CIMG_11537"/>
<sequence length="188" mass="20471">MNFAGPLLRWERQSLFVGLSGWAVGMGSPSLRWVRKKDANWRGEPSAGGDVDVSFSGITSPATADLDGESSHAKRNTGRHAKRCKRFSETEGPTGCWGCLWAGGRGDWAQSTDWTPPALGEGQALEPSRLTPGGPQRIDSVRLQRVDGDRLNVGLWSVSSGKHVRRIIRGPHGSEVDVHFRGCRQKPS</sequence>
<dbReference type="VEuPathDB" id="FungiDB:CIMG_11537"/>
<reference evidence="3" key="2">
    <citation type="journal article" date="2010" name="Genome Res.">
        <title>Population genomic sequencing of Coccidioides fungi reveals recent hybridization and transposon control.</title>
        <authorList>
            <person name="Neafsey D.E."/>
            <person name="Barker B.M."/>
            <person name="Sharpton T.J."/>
            <person name="Stajich J.E."/>
            <person name="Park D.J."/>
            <person name="Whiston E."/>
            <person name="Hung C.-Y."/>
            <person name="McMahan C."/>
            <person name="White J."/>
            <person name="Sykes S."/>
            <person name="Heiman D."/>
            <person name="Young S."/>
            <person name="Zeng Q."/>
            <person name="Abouelleil A."/>
            <person name="Aftuck L."/>
            <person name="Bessette D."/>
            <person name="Brown A."/>
            <person name="FitzGerald M."/>
            <person name="Lui A."/>
            <person name="Macdonald J.P."/>
            <person name="Priest M."/>
            <person name="Orbach M.J."/>
            <person name="Galgiani J.N."/>
            <person name="Kirkland T.N."/>
            <person name="Cole G.T."/>
            <person name="Birren B.W."/>
            <person name="Henn M.R."/>
            <person name="Taylor J.W."/>
            <person name="Rounsley S.D."/>
        </authorList>
    </citation>
    <scope>GENOME REANNOTATION</scope>
    <source>
        <strain evidence="3">RS</strain>
    </source>
</reference>
<dbReference type="Proteomes" id="UP000001261">
    <property type="component" value="Unassembled WGS sequence"/>
</dbReference>